<gene>
    <name evidence="2" type="ORF">GFER_10495</name>
</gene>
<dbReference type="Proteomes" id="UP000035068">
    <property type="component" value="Unassembled WGS sequence"/>
</dbReference>
<evidence type="ECO:0000256" key="1">
    <source>
        <dbReference type="SAM" id="SignalP"/>
    </source>
</evidence>
<dbReference type="AlphaFoldDB" id="A0A0C2DT03"/>
<dbReference type="PROSITE" id="PS51257">
    <property type="entry name" value="PROKAR_LIPOPROTEIN"/>
    <property type="match status" value="1"/>
</dbReference>
<keyword evidence="1" id="KW-0732">Signal</keyword>
<comment type="caution">
    <text evidence="2">The sequence shown here is derived from an EMBL/GenBank/DDBJ whole genome shotgun (WGS) entry which is preliminary data.</text>
</comment>
<evidence type="ECO:0000313" key="2">
    <source>
        <dbReference type="EMBL" id="KIH76584.1"/>
    </source>
</evidence>
<evidence type="ECO:0008006" key="4">
    <source>
        <dbReference type="Google" id="ProtNLM"/>
    </source>
</evidence>
<reference evidence="2 3" key="1">
    <citation type="submission" date="2014-12" db="EMBL/GenBank/DDBJ databases">
        <title>Genomes of Geoalkalibacter ferrihydriticus and Geoalkalibacter subterraneus, two haloalkaliphilic metal-reducing members of the Geobacteraceae.</title>
        <authorList>
            <person name="Badalamenti J.P."/>
            <person name="Torres C.I."/>
            <person name="Krajmalnik-Brown R."/>
            <person name="Bond D.R."/>
        </authorList>
    </citation>
    <scope>NUCLEOTIDE SEQUENCE [LARGE SCALE GENOMIC DNA]</scope>
    <source>
        <strain evidence="2 3">DSM 17813</strain>
    </source>
</reference>
<feature type="signal peptide" evidence="1">
    <location>
        <begin position="1"/>
        <end position="19"/>
    </location>
</feature>
<feature type="chain" id="PRO_5002147594" description="Lipoprotein" evidence="1">
    <location>
        <begin position="20"/>
        <end position="243"/>
    </location>
</feature>
<sequence length="243" mass="25152">MKTLIKNLALVFAVVVASAACTPYKSQEVGFRVPSANPNMQVIGGAQVAAEAYRDKSAARAAFGFDIVSAGIQPVQVVIDNQGGSALRIVPEQTFLIDDQGYMWNILDSRAAYERVEKSGEYARIARGAGRGGMLGAAGGALVGAAIGVVSGENVASAAGKGAALGGAGGAVIGGGHELGSDEAGREISRDLSNKELRNRPVGPGFLGRGFLFFPAEAGQPRQLRLQMYDIDSGEVHTRTFAL</sequence>
<dbReference type="RefSeq" id="WP_040099254.1">
    <property type="nucleotide sequence ID" value="NZ_JWJD01000003.1"/>
</dbReference>
<protein>
    <recommendedName>
        <fullName evidence="4">Lipoprotein</fullName>
    </recommendedName>
</protein>
<proteinExistence type="predicted"/>
<name>A0A0C2DT03_9BACT</name>
<dbReference type="EMBL" id="JWJD01000003">
    <property type="protein sequence ID" value="KIH76584.1"/>
    <property type="molecule type" value="Genomic_DNA"/>
</dbReference>
<organism evidence="2 3">
    <name type="scientific">Geoalkalibacter ferrihydriticus DSM 17813</name>
    <dbReference type="NCBI Taxonomy" id="1121915"/>
    <lineage>
        <taxon>Bacteria</taxon>
        <taxon>Pseudomonadati</taxon>
        <taxon>Thermodesulfobacteriota</taxon>
        <taxon>Desulfuromonadia</taxon>
        <taxon>Desulfuromonadales</taxon>
        <taxon>Geoalkalibacteraceae</taxon>
        <taxon>Geoalkalibacter</taxon>
    </lineage>
</organism>
<evidence type="ECO:0000313" key="3">
    <source>
        <dbReference type="Proteomes" id="UP000035068"/>
    </source>
</evidence>
<keyword evidence="3" id="KW-1185">Reference proteome</keyword>
<accession>A0A0C2DT03</accession>